<dbReference type="GO" id="GO:0006213">
    <property type="term" value="P:pyrimidine nucleoside metabolic process"/>
    <property type="evidence" value="ECO:0007669"/>
    <property type="project" value="InterPro"/>
</dbReference>
<keyword evidence="1 2" id="KW-0808">Transferase</keyword>
<dbReference type="EMBL" id="UPHQ01000043">
    <property type="protein sequence ID" value="VBA36208.1"/>
    <property type="molecule type" value="Genomic_DNA"/>
</dbReference>
<accession>A0A498PWW5</accession>
<evidence type="ECO:0000256" key="1">
    <source>
        <dbReference type="ARBA" id="ARBA00022679"/>
    </source>
</evidence>
<reference evidence="2 3" key="1">
    <citation type="submission" date="2018-09" db="EMBL/GenBank/DDBJ databases">
        <authorList>
            <person name="Tagini F."/>
        </authorList>
    </citation>
    <scope>NUCLEOTIDE SEQUENCE [LARGE SCALE GENOMIC DNA]</scope>
    <source>
        <strain evidence="2 3">MK13</strain>
    </source>
</reference>
<evidence type="ECO:0000313" key="3">
    <source>
        <dbReference type="Proteomes" id="UP000267289"/>
    </source>
</evidence>
<gene>
    <name evidence="2" type="primary">deoA</name>
    <name evidence="2" type="ORF">LAUMK13_01022</name>
</gene>
<sequence length="47" mass="4968">MAGEPLFTLYTDTPGRFGPALAILDGGWSVGEAGPAPRPLIIDRITR</sequence>
<dbReference type="AlphaFoldDB" id="A0A498PWW5"/>
<protein>
    <submittedName>
        <fullName evidence="2">Thymidine phosphorylase</fullName>
        <ecNumber evidence="2">2.4.2.4</ecNumber>
    </submittedName>
</protein>
<dbReference type="GO" id="GO:0009032">
    <property type="term" value="F:thymidine phosphorylase activity"/>
    <property type="evidence" value="ECO:0007669"/>
    <property type="project" value="UniProtKB-EC"/>
</dbReference>
<keyword evidence="3" id="KW-1185">Reference proteome</keyword>
<organism evidence="2 3">
    <name type="scientific">Mycobacterium innocens</name>
    <dbReference type="NCBI Taxonomy" id="2341083"/>
    <lineage>
        <taxon>Bacteria</taxon>
        <taxon>Bacillati</taxon>
        <taxon>Actinomycetota</taxon>
        <taxon>Actinomycetes</taxon>
        <taxon>Mycobacteriales</taxon>
        <taxon>Mycobacteriaceae</taxon>
        <taxon>Mycobacterium</taxon>
    </lineage>
</organism>
<keyword evidence="2" id="KW-0328">Glycosyltransferase</keyword>
<proteinExistence type="predicted"/>
<name>A0A498PWW5_9MYCO</name>
<dbReference type="InterPro" id="IPR036566">
    <property type="entry name" value="PYNP-like_C_sf"/>
</dbReference>
<dbReference type="EC" id="2.4.2.4" evidence="2"/>
<dbReference type="Proteomes" id="UP000267289">
    <property type="component" value="Unassembled WGS sequence"/>
</dbReference>
<evidence type="ECO:0000313" key="2">
    <source>
        <dbReference type="EMBL" id="VBA36208.1"/>
    </source>
</evidence>
<dbReference type="SUPFAM" id="SSF54680">
    <property type="entry name" value="Pyrimidine nucleoside phosphorylase C-terminal domain"/>
    <property type="match status" value="1"/>
</dbReference>